<dbReference type="SMART" id="SM01169">
    <property type="entry name" value="DUF1943"/>
    <property type="match status" value="1"/>
</dbReference>
<proteinExistence type="predicted"/>
<keyword evidence="2" id="KW-0758">Storage protein</keyword>
<dbReference type="PANTHER" id="PTHR23345">
    <property type="entry name" value="VITELLOGENIN-RELATED"/>
    <property type="match status" value="1"/>
</dbReference>
<dbReference type="Gene3D" id="1.25.10.20">
    <property type="entry name" value="Vitellinogen, superhelical"/>
    <property type="match status" value="1"/>
</dbReference>
<evidence type="ECO:0000259" key="7">
    <source>
        <dbReference type="PROSITE" id="PS51211"/>
    </source>
</evidence>
<reference evidence="9" key="1">
    <citation type="submission" date="2020-08" db="EMBL/GenBank/DDBJ databases">
        <title>Spodoptera exigua strain:BAW_Kor-Di-RS1 Genome sequencing and assembly.</title>
        <authorList>
            <person name="Kim J."/>
            <person name="Nam H.Y."/>
            <person name="Kwon M."/>
            <person name="Choi J.H."/>
            <person name="Cho S.R."/>
            <person name="Kim G.-H."/>
        </authorList>
    </citation>
    <scope>NUCLEOTIDE SEQUENCE</scope>
    <source>
        <strain evidence="9">BAW_Kor-Di-RS1</strain>
        <tissue evidence="9">Whole-body</tissue>
    </source>
</reference>
<dbReference type="InterPro" id="IPR015255">
    <property type="entry name" value="Vitellinogen_open_b-sht"/>
</dbReference>
<dbReference type="Pfam" id="PF01347">
    <property type="entry name" value="Vitellogenin_N"/>
    <property type="match status" value="1"/>
</dbReference>
<sequence length="1534" mass="173018">MKLLILTALIAAVASSPLTQSKSWPWQVGKDYHYNVNTFTWTKYEDSNSNGNAFKAEFIIRVLAPGQLLAKLSQPLYAQIKSEEITYNVAPSDLKYESVKITDEPIEILVVGGRVKSFKVPVGLSVAHENLLKGLISALQVDLSTFGHVDDFPNSFDKESFQGLFKKIETDVTGECETLYTVSPVSAEWRRELPNFASEEDPIEIVKSKNYDSCKKRATFFYGVPEGSIWNGIAYENEQKQFIKHTSESRTLAGKQGTIYQTDVISSVYVSPLLFGKQKAEVYSYVKAALSSVKETTGEEWKKPEEVREISSLIFSMSESMFRPKFTDKTVANAQKLLQDMTPLLQNPDQLSKGDFLAKFNILVRLIISLDSEQLNLLTSSVEIAKDSKNSAKNGMWIIYRDAVAQAGTDNAFEQIKSWILNKKVQGEEAGELLSGIGATLMPSEKVIAEVFDFATNPEVMGQQTVNVSALLAATKLSRFNEANLYVVDTIIPRLARELKQAVKNADSNKAQVYIRALGNLVKPEVLEVFAPYLDGTVAVSKYLRFQMVASLKALANSKNEYARAVLYSILRNTAEPYEVRVVAALNIFMAFPTAEMMQVMAHMTNDDPSTQVRAVLANGINFAAGLKDPRFAELAKTAQSVQTIVSKEKFGYRISTDSIIDKYTTDDDIAYFRELSYVGSEDNYFPVYHRAALRTRSTGWTEEDQITMSVTGVQQLLDYITQMIHKPDNSKVDFKFSAKDIVQKLNIKREPQDKLEGSLFLENLNQQKLITFNEADLDAFIASAVTNVQQMLKGVDVQYTKVLNQKQTYVIFPLAAGVPFFFEYAEPLIISFNGQVKVNVDSSAKELAGSLNKNLNIVFARNLAGNVGFLDTLSDVYTTVGVINKIQFHIPLNLNTVVAPGQIKLNFVLPEQDATFIHLSVWPYSTLQKIDSMLTVAENPTTKFVERAAKTVTTDLKLDQAPGVSFTLKGYSYSSDFKNINKLFKSDIVSNIATIMYQKDVALTQFDLKYIAKETKNKDITFDLFYKTLFNQKVSGEFGPAAIFEDVSAKARREEIVKRAAKGIESAEVQLYDLSTVFDGEHKVEFVFTAAIAESFVDNKSQGVFLINALKQLNFVYKQVKPKIVPLNFEQALKNKIEVSYEADLKIGSSENYHIQGKGVRSEKYTELLSKDPLAKQCLEETSEGNTYQKDCYKLIMKAHAPDYFKFNVTLEDLGNVFLDMSYGTYELFKQFYSWEQEVDTLKKTNAGVMEVEIQAFYYDNYVNYELTSQFGVIAFKNVKGLGYYPYAMAYYAPTTDWERAYNYYYGYQYMPACAVDSSKVQTFSGRSYDYSLSSSWHVVMVDESNEFKWTDLVILARRPSENQEEVYVSYKTEGGKYVELDIKPENFDVKTNGKDVTDGNLAIYWDEDKEVPLLQIYTLADGVKVFNINNGAIRLVYDSQRLVVFTDEHRKTTRGLCGQDSTQIRDDYMTPYGLVDLPEHYGASFSLEGEGSDPKTVELKKEAKLKAYQPVTKYTNILRSDDEWSKAKNESH</sequence>
<dbReference type="InterPro" id="IPR001747">
    <property type="entry name" value="Vitellogenin_N"/>
</dbReference>
<evidence type="ECO:0000313" key="10">
    <source>
        <dbReference type="Proteomes" id="UP000648187"/>
    </source>
</evidence>
<dbReference type="Gene3D" id="2.20.80.10">
    <property type="entry name" value="Lipovitellin-phosvitin complex, chain A, domain 4"/>
    <property type="match status" value="1"/>
</dbReference>
<dbReference type="Pfam" id="PF09172">
    <property type="entry name" value="Vit_open_b-sht"/>
    <property type="match status" value="1"/>
</dbReference>
<dbReference type="InterPro" id="IPR011030">
    <property type="entry name" value="Lipovitellin_superhlx_dom"/>
</dbReference>
<protein>
    <recommendedName>
        <fullName evidence="11">Vitellogenin domain-containing protein</fullName>
    </recommendedName>
</protein>
<evidence type="ECO:0008006" key="11">
    <source>
        <dbReference type="Google" id="ProtNLM"/>
    </source>
</evidence>
<keyword evidence="3" id="KW-1015">Disulfide bond</keyword>
<feature type="domain" description="Vitellogenin" evidence="7">
    <location>
        <begin position="26"/>
        <end position="690"/>
    </location>
</feature>
<evidence type="ECO:0000313" key="9">
    <source>
        <dbReference type="EMBL" id="KAF9413053.1"/>
    </source>
</evidence>
<dbReference type="SUPFAM" id="SSF56968">
    <property type="entry name" value="Lipovitellin-phosvitin complex, beta-sheet shell regions"/>
    <property type="match status" value="2"/>
</dbReference>
<dbReference type="GO" id="GO:0045735">
    <property type="term" value="F:nutrient reservoir activity"/>
    <property type="evidence" value="ECO:0007669"/>
    <property type="project" value="UniProtKB-KW"/>
</dbReference>
<dbReference type="EMBL" id="JACKWZ010000171">
    <property type="protein sequence ID" value="KAF9413053.1"/>
    <property type="molecule type" value="Genomic_DNA"/>
</dbReference>
<dbReference type="InterPro" id="IPR015819">
    <property type="entry name" value="Lipid_transp_b-sht_shell"/>
</dbReference>
<feature type="chain" id="PRO_5032762068" description="Vitellogenin domain-containing protein" evidence="6">
    <location>
        <begin position="16"/>
        <end position="1534"/>
    </location>
</feature>
<dbReference type="PROSITE" id="PS51211">
    <property type="entry name" value="VITELLOGENIN"/>
    <property type="match status" value="1"/>
</dbReference>
<gene>
    <name evidence="9" type="ORF">HW555_008605</name>
</gene>
<dbReference type="InterPro" id="IPR015816">
    <property type="entry name" value="Vitellinogen_b-sht_N"/>
</dbReference>
<evidence type="ECO:0000256" key="4">
    <source>
        <dbReference type="ARBA" id="ARBA00023180"/>
    </source>
</evidence>
<comment type="caution">
    <text evidence="5">Lacks conserved residue(s) required for the propagation of feature annotation.</text>
</comment>
<dbReference type="GO" id="GO:0005319">
    <property type="term" value="F:lipid transporter activity"/>
    <property type="evidence" value="ECO:0007669"/>
    <property type="project" value="InterPro"/>
</dbReference>
<dbReference type="PANTHER" id="PTHR23345:SF15">
    <property type="entry name" value="VITELLOGENIN 1-RELATED"/>
    <property type="match status" value="1"/>
</dbReference>
<dbReference type="SMART" id="SM00216">
    <property type="entry name" value="VWD"/>
    <property type="match status" value="1"/>
</dbReference>
<evidence type="ECO:0000259" key="8">
    <source>
        <dbReference type="PROSITE" id="PS51233"/>
    </source>
</evidence>
<dbReference type="Gene3D" id="2.30.230.10">
    <property type="entry name" value="Lipovitellin, beta-sheet shell regions, chain A"/>
    <property type="match status" value="1"/>
</dbReference>
<name>A0A835GAT4_SPOEX</name>
<evidence type="ECO:0000256" key="5">
    <source>
        <dbReference type="PROSITE-ProRule" id="PRU00557"/>
    </source>
</evidence>
<dbReference type="Pfam" id="PF00094">
    <property type="entry name" value="VWD"/>
    <property type="match status" value="1"/>
</dbReference>
<feature type="domain" description="VWFD" evidence="8">
    <location>
        <begin position="1313"/>
        <end position="1495"/>
    </location>
</feature>
<dbReference type="SMART" id="SM00638">
    <property type="entry name" value="LPD_N"/>
    <property type="match status" value="1"/>
</dbReference>
<evidence type="ECO:0000256" key="6">
    <source>
        <dbReference type="SAM" id="SignalP"/>
    </source>
</evidence>
<dbReference type="InterPro" id="IPR050733">
    <property type="entry name" value="Vitellogenin/Apolipophorin"/>
</dbReference>
<dbReference type="InterPro" id="IPR001846">
    <property type="entry name" value="VWF_type-D"/>
</dbReference>
<dbReference type="SUPFAM" id="SSF48431">
    <property type="entry name" value="Lipovitellin-phosvitin complex, superhelical domain"/>
    <property type="match status" value="1"/>
</dbReference>
<dbReference type="Proteomes" id="UP000648187">
    <property type="component" value="Unassembled WGS sequence"/>
</dbReference>
<keyword evidence="1 6" id="KW-0732">Signal</keyword>
<dbReference type="PROSITE" id="PS51233">
    <property type="entry name" value="VWFD"/>
    <property type="match status" value="1"/>
</dbReference>
<evidence type="ECO:0000256" key="1">
    <source>
        <dbReference type="ARBA" id="ARBA00022729"/>
    </source>
</evidence>
<accession>A0A835GAT4</accession>
<keyword evidence="4" id="KW-0325">Glycoprotein</keyword>
<organism evidence="9 10">
    <name type="scientific">Spodoptera exigua</name>
    <name type="common">Beet armyworm</name>
    <name type="synonym">Noctua fulgens</name>
    <dbReference type="NCBI Taxonomy" id="7107"/>
    <lineage>
        <taxon>Eukaryota</taxon>
        <taxon>Metazoa</taxon>
        <taxon>Ecdysozoa</taxon>
        <taxon>Arthropoda</taxon>
        <taxon>Hexapoda</taxon>
        <taxon>Insecta</taxon>
        <taxon>Pterygota</taxon>
        <taxon>Neoptera</taxon>
        <taxon>Endopterygota</taxon>
        <taxon>Lepidoptera</taxon>
        <taxon>Glossata</taxon>
        <taxon>Ditrysia</taxon>
        <taxon>Noctuoidea</taxon>
        <taxon>Noctuidae</taxon>
        <taxon>Amphipyrinae</taxon>
        <taxon>Spodoptera</taxon>
    </lineage>
</organism>
<feature type="signal peptide" evidence="6">
    <location>
        <begin position="1"/>
        <end position="15"/>
    </location>
</feature>
<comment type="caution">
    <text evidence="9">The sequence shown here is derived from an EMBL/GenBank/DDBJ whole genome shotgun (WGS) entry which is preliminary data.</text>
</comment>
<keyword evidence="10" id="KW-1185">Reference proteome</keyword>
<evidence type="ECO:0000256" key="2">
    <source>
        <dbReference type="ARBA" id="ARBA00022761"/>
    </source>
</evidence>
<evidence type="ECO:0000256" key="3">
    <source>
        <dbReference type="ARBA" id="ARBA00023157"/>
    </source>
</evidence>